<evidence type="ECO:0000256" key="5">
    <source>
        <dbReference type="SAM" id="MobiDB-lite"/>
    </source>
</evidence>
<dbReference type="PROSITE" id="PS00028">
    <property type="entry name" value="ZINC_FINGER_C2H2_1"/>
    <property type="match status" value="2"/>
</dbReference>
<dbReference type="InterPro" id="IPR013087">
    <property type="entry name" value="Znf_C2H2_type"/>
</dbReference>
<dbReference type="PANTHER" id="PTHR23235">
    <property type="entry name" value="KRUEPPEL-LIKE TRANSCRIPTION FACTOR"/>
    <property type="match status" value="1"/>
</dbReference>
<feature type="compositionally biased region" description="Polar residues" evidence="5">
    <location>
        <begin position="180"/>
        <end position="192"/>
    </location>
</feature>
<keyword evidence="1" id="KW-0479">Metal-binding</keyword>
<dbReference type="InterPro" id="IPR036236">
    <property type="entry name" value="Znf_C2H2_sf"/>
</dbReference>
<proteinExistence type="predicted"/>
<keyword evidence="3" id="KW-0862">Zinc</keyword>
<evidence type="ECO:0000256" key="1">
    <source>
        <dbReference type="ARBA" id="ARBA00022723"/>
    </source>
</evidence>
<dbReference type="PANTHER" id="PTHR23235:SF120">
    <property type="entry name" value="KRUPPEL-LIKE FACTOR 15"/>
    <property type="match status" value="1"/>
</dbReference>
<gene>
    <name evidence="7" type="ORF">LECACI_7A005532</name>
</gene>
<feature type="region of interest" description="Disordered" evidence="5">
    <location>
        <begin position="83"/>
        <end position="103"/>
    </location>
</feature>
<feature type="compositionally biased region" description="Polar residues" evidence="5">
    <location>
        <begin position="83"/>
        <end position="100"/>
    </location>
</feature>
<name>A0AAI8Z0R9_9PEZI</name>
<feature type="domain" description="C2H2-type" evidence="6">
    <location>
        <begin position="362"/>
        <end position="389"/>
    </location>
</feature>
<dbReference type="GO" id="GO:0008270">
    <property type="term" value="F:zinc ion binding"/>
    <property type="evidence" value="ECO:0007669"/>
    <property type="project" value="UniProtKB-KW"/>
</dbReference>
<feature type="domain" description="C2H2-type" evidence="6">
    <location>
        <begin position="301"/>
        <end position="328"/>
    </location>
</feature>
<dbReference type="GO" id="GO:0000978">
    <property type="term" value="F:RNA polymerase II cis-regulatory region sequence-specific DNA binding"/>
    <property type="evidence" value="ECO:0007669"/>
    <property type="project" value="TreeGrafter"/>
</dbReference>
<dbReference type="Pfam" id="PF00096">
    <property type="entry name" value="zf-C2H2"/>
    <property type="match status" value="1"/>
</dbReference>
<evidence type="ECO:0000313" key="8">
    <source>
        <dbReference type="Proteomes" id="UP001296104"/>
    </source>
</evidence>
<dbReference type="EMBL" id="CAVMBE010000036">
    <property type="protein sequence ID" value="CAK4030374.1"/>
    <property type="molecule type" value="Genomic_DNA"/>
</dbReference>
<feature type="region of interest" description="Disordered" evidence="5">
    <location>
        <begin position="379"/>
        <end position="423"/>
    </location>
</feature>
<dbReference type="AlphaFoldDB" id="A0AAI8Z0R9"/>
<dbReference type="SUPFAM" id="SSF57667">
    <property type="entry name" value="beta-beta-alpha zinc fingers"/>
    <property type="match status" value="1"/>
</dbReference>
<feature type="compositionally biased region" description="Basic and acidic residues" evidence="5">
    <location>
        <begin position="250"/>
        <end position="260"/>
    </location>
</feature>
<feature type="region of interest" description="Disordered" evidence="5">
    <location>
        <begin position="163"/>
        <end position="203"/>
    </location>
</feature>
<feature type="domain" description="C2H2-type" evidence="6">
    <location>
        <begin position="331"/>
        <end position="361"/>
    </location>
</feature>
<comment type="caution">
    <text evidence="7">The sequence shown here is derived from an EMBL/GenBank/DDBJ whole genome shotgun (WGS) entry which is preliminary data.</text>
</comment>
<dbReference type="PROSITE" id="PS50157">
    <property type="entry name" value="ZINC_FINGER_C2H2_2"/>
    <property type="match status" value="3"/>
</dbReference>
<keyword evidence="8" id="KW-1185">Reference proteome</keyword>
<feature type="compositionally biased region" description="Polar residues" evidence="5">
    <location>
        <begin position="19"/>
        <end position="31"/>
    </location>
</feature>
<dbReference type="SMART" id="SM00355">
    <property type="entry name" value="ZnF_C2H2"/>
    <property type="match status" value="3"/>
</dbReference>
<dbReference type="Proteomes" id="UP001296104">
    <property type="component" value="Unassembled WGS sequence"/>
</dbReference>
<reference evidence="7" key="1">
    <citation type="submission" date="2023-11" db="EMBL/GenBank/DDBJ databases">
        <authorList>
            <person name="Alioto T."/>
            <person name="Alioto T."/>
            <person name="Gomez Garrido J."/>
        </authorList>
    </citation>
    <scope>NUCLEOTIDE SEQUENCE</scope>
</reference>
<keyword evidence="2 4" id="KW-0863">Zinc-finger</keyword>
<protein>
    <submittedName>
        <fullName evidence="7">Cell wall transcription factor ACE2</fullName>
    </submittedName>
</protein>
<sequence length="423" mass="47070">MSFFPTADPEKLRAAMAQNQAYYQTPTTPSSYFEEPKPTSDSEPHGYWSTPGASGPASFSGPQAIPWASQYPHGLRLGHVPTPTQSTFDTAQSTASSHPPSTAWAPGPMPLAPASVYPDLTTQSAGMDFCYSMATPTMATSASWEPVPTATSIYPSTYEASPERSEYSTSSQQSLVSSSPYAQSDDYLQTHPSPYIKVEESSDSIRPRLYSIPGLMPSAQPSHVNPGDIFAGPPLSVLEHQGMPPFEPPTKVEQHGEIKPHSRRPQRSQRPQNRRAISEDTISIAEGREKRGYTTHANSTCHCEHCGKLFQRSYNLKAHLETHDPGREQPHACSHPGCRRRFVRRTDLTRHEQSVHLKERKYQCPLCCSSFARKDTLRRHTDDGCPRRPEVKRRYERVRSGSISRDQEPVGSANPPTTREHSR</sequence>
<dbReference type="GO" id="GO:0000981">
    <property type="term" value="F:DNA-binding transcription factor activity, RNA polymerase II-specific"/>
    <property type="evidence" value="ECO:0007669"/>
    <property type="project" value="TreeGrafter"/>
</dbReference>
<evidence type="ECO:0000256" key="3">
    <source>
        <dbReference type="ARBA" id="ARBA00022833"/>
    </source>
</evidence>
<evidence type="ECO:0000259" key="6">
    <source>
        <dbReference type="PROSITE" id="PS50157"/>
    </source>
</evidence>
<organism evidence="7 8">
    <name type="scientific">Lecanosticta acicola</name>
    <dbReference type="NCBI Taxonomy" id="111012"/>
    <lineage>
        <taxon>Eukaryota</taxon>
        <taxon>Fungi</taxon>
        <taxon>Dikarya</taxon>
        <taxon>Ascomycota</taxon>
        <taxon>Pezizomycotina</taxon>
        <taxon>Dothideomycetes</taxon>
        <taxon>Dothideomycetidae</taxon>
        <taxon>Mycosphaerellales</taxon>
        <taxon>Mycosphaerellaceae</taxon>
        <taxon>Lecanosticta</taxon>
    </lineage>
</organism>
<feature type="compositionally biased region" description="Basic and acidic residues" evidence="5">
    <location>
        <begin position="379"/>
        <end position="399"/>
    </location>
</feature>
<dbReference type="Gene3D" id="3.30.160.60">
    <property type="entry name" value="Classic Zinc Finger"/>
    <property type="match status" value="2"/>
</dbReference>
<evidence type="ECO:0000313" key="7">
    <source>
        <dbReference type="EMBL" id="CAK4030374.1"/>
    </source>
</evidence>
<feature type="compositionally biased region" description="Basic and acidic residues" evidence="5">
    <location>
        <begin position="34"/>
        <end position="44"/>
    </location>
</feature>
<evidence type="ECO:0000256" key="4">
    <source>
        <dbReference type="PROSITE-ProRule" id="PRU00042"/>
    </source>
</evidence>
<accession>A0AAI8Z0R9</accession>
<evidence type="ECO:0000256" key="2">
    <source>
        <dbReference type="ARBA" id="ARBA00022771"/>
    </source>
</evidence>
<feature type="region of interest" description="Disordered" evidence="5">
    <location>
        <begin position="219"/>
        <end position="291"/>
    </location>
</feature>
<feature type="compositionally biased region" description="Low complexity" evidence="5">
    <location>
        <begin position="167"/>
        <end position="179"/>
    </location>
</feature>
<feature type="region of interest" description="Disordered" evidence="5">
    <location>
        <begin position="19"/>
        <end position="62"/>
    </location>
</feature>